<evidence type="ECO:0000256" key="1">
    <source>
        <dbReference type="ARBA" id="ARBA00004328"/>
    </source>
</evidence>
<evidence type="ECO:0000259" key="3">
    <source>
        <dbReference type="Pfam" id="PF05065"/>
    </source>
</evidence>
<comment type="caution">
    <text evidence="4">The sequence shown here is derived from an EMBL/GenBank/DDBJ whole genome shotgun (WGS) entry which is preliminary data.</text>
</comment>
<dbReference type="InterPro" id="IPR024455">
    <property type="entry name" value="Phage_capsid"/>
</dbReference>
<evidence type="ECO:0000313" key="4">
    <source>
        <dbReference type="EMBL" id="EFG75252.1"/>
    </source>
</evidence>
<reference evidence="4 5" key="1">
    <citation type="submission" date="2010-04" db="EMBL/GenBank/DDBJ databases">
        <authorList>
            <person name="Muzny D."/>
            <person name="Qin X."/>
            <person name="Deng J."/>
            <person name="Jiang H."/>
            <person name="Liu Y."/>
            <person name="Qu J."/>
            <person name="Song X.-Z."/>
            <person name="Zhang L."/>
            <person name="Thornton R."/>
            <person name="Coyle M."/>
            <person name="Francisco L."/>
            <person name="Jackson L."/>
            <person name="Javaid M."/>
            <person name="Korchina V."/>
            <person name="Kovar C."/>
            <person name="Mata R."/>
            <person name="Mathew T."/>
            <person name="Ngo R."/>
            <person name="Nguyen L."/>
            <person name="Nguyen N."/>
            <person name="Okwuonu G."/>
            <person name="Ongeri F."/>
            <person name="Pham C."/>
            <person name="Simmons D."/>
            <person name="Wilczek-Boney K."/>
            <person name="Hale W."/>
            <person name="Jakkamsetti A."/>
            <person name="Pham P."/>
            <person name="Ruth R."/>
            <person name="San Lucas F."/>
            <person name="Warren J."/>
            <person name="Zhang J."/>
            <person name="Zhao Z."/>
            <person name="Zhou C."/>
            <person name="Zhu D."/>
            <person name="Lee S."/>
            <person name="Bess C."/>
            <person name="Blankenburg K."/>
            <person name="Forbes L."/>
            <person name="Fu Q."/>
            <person name="Gubbala S."/>
            <person name="Hirani K."/>
            <person name="Jayaseelan J.C."/>
            <person name="Lara F."/>
            <person name="Munidasa M."/>
            <person name="Palculict T."/>
            <person name="Patil S."/>
            <person name="Pu L.-L."/>
            <person name="Saada N."/>
            <person name="Tang L."/>
            <person name="Weissenberger G."/>
            <person name="Zhu Y."/>
            <person name="Hemphill L."/>
            <person name="Shang Y."/>
            <person name="Youmans B."/>
            <person name="Ayvaz T."/>
            <person name="Ross M."/>
            <person name="Santibanez J."/>
            <person name="Aqrawi P."/>
            <person name="Gross S."/>
            <person name="Joshi V."/>
            <person name="Fowler G."/>
            <person name="Nazareth L."/>
            <person name="Reid J."/>
            <person name="Worley K."/>
            <person name="Petrosino J."/>
            <person name="Highlander S."/>
            <person name="Gibbs R."/>
        </authorList>
    </citation>
    <scope>NUCLEOTIDE SEQUENCE [LARGE SCALE GENOMIC DNA]</scope>
    <source>
        <strain evidence="4 5">ATCC BAA-614</strain>
    </source>
</reference>
<organism evidence="4 5">
    <name type="scientific">Mycobacterium parascrofulaceum ATCC BAA-614</name>
    <dbReference type="NCBI Taxonomy" id="525368"/>
    <lineage>
        <taxon>Bacteria</taxon>
        <taxon>Bacillati</taxon>
        <taxon>Actinomycetota</taxon>
        <taxon>Actinomycetes</taxon>
        <taxon>Mycobacteriales</taxon>
        <taxon>Mycobacteriaceae</taxon>
        <taxon>Mycobacterium</taxon>
        <taxon>Mycobacterium simiae complex</taxon>
    </lineage>
</organism>
<name>D5PF71_9MYCO</name>
<dbReference type="EMBL" id="ADNV01000331">
    <property type="protein sequence ID" value="EFG75252.1"/>
    <property type="molecule type" value="Genomic_DNA"/>
</dbReference>
<proteinExistence type="predicted"/>
<protein>
    <recommendedName>
        <fullName evidence="3">Phage capsid-like C-terminal domain-containing protein</fullName>
    </recommendedName>
</protein>
<dbReference type="SUPFAM" id="SSF56563">
    <property type="entry name" value="Major capsid protein gp5"/>
    <property type="match status" value="1"/>
</dbReference>
<dbReference type="InterPro" id="IPR054612">
    <property type="entry name" value="Phage_capsid-like_C"/>
</dbReference>
<evidence type="ECO:0000256" key="2">
    <source>
        <dbReference type="SAM" id="MobiDB-lite"/>
    </source>
</evidence>
<dbReference type="Proteomes" id="UP000003653">
    <property type="component" value="Unassembled WGS sequence"/>
</dbReference>
<comment type="subcellular location">
    <subcellularLocation>
        <location evidence="1">Virion</location>
    </subcellularLocation>
</comment>
<feature type="region of interest" description="Disordered" evidence="2">
    <location>
        <begin position="1"/>
        <end position="35"/>
    </location>
</feature>
<dbReference type="Gene3D" id="3.30.2320.10">
    <property type="entry name" value="hypothetical protein PF0899 domain"/>
    <property type="match status" value="1"/>
</dbReference>
<feature type="domain" description="Phage capsid-like C-terminal" evidence="3">
    <location>
        <begin position="147"/>
        <end position="431"/>
    </location>
</feature>
<dbReference type="AlphaFoldDB" id="D5PF71"/>
<dbReference type="Pfam" id="PF05065">
    <property type="entry name" value="Phage_capsid"/>
    <property type="match status" value="1"/>
</dbReference>
<evidence type="ECO:0000313" key="5">
    <source>
        <dbReference type="Proteomes" id="UP000003653"/>
    </source>
</evidence>
<dbReference type="Gene3D" id="3.30.2400.10">
    <property type="entry name" value="Major capsid protein gp5"/>
    <property type="match status" value="1"/>
</dbReference>
<keyword evidence="5" id="KW-1185">Reference proteome</keyword>
<dbReference type="eggNOG" id="COG4653">
    <property type="taxonomic scope" value="Bacteria"/>
</dbReference>
<dbReference type="RefSeq" id="WP_007168804.1">
    <property type="nucleotide sequence ID" value="NZ_GG770554.1"/>
</dbReference>
<dbReference type="HOGENOM" id="CLU_051005_0_0_11"/>
<sequence>MSARLVALKERADHESKTAREVAEKAQAEGREMSEEEADVYKKSMTSLVEILDAVKTVKADEAILDQAKAFGAEAGVPDAPELKARVKSLGLEVVESAQFKSMMKGFTTSEGGISVPSKARVQSDPIPIKSLFTGASSTSAGAFVVNDRTDIVEMLGRKPLTIRNLVSNRRTTSDTVEFVQETSHTNNAAVVAEATSSAAPTLPALDGNSLAAGAQLVNNPGGGYKPEGAWAFAVVQAVVKTIAEWVPATKRALADWAALQGLIDDELRLDVLETEENQILNGDGSGENFTGINNTSGIQTQAWSTDFFTTTRKALTLARTVGRVNPTAWVFNPTDGEMIDLLKDGENRYYNGGPFAAGGKTLWGIPWTESESQAAGTGLLGHYGKAVIWDREQTTVTMSDSHADFFVRNLIAILAEERLAFGVTRPKAFVQVATHS</sequence>
<accession>D5PF71</accession>
<dbReference type="NCBIfam" id="TIGR01554">
    <property type="entry name" value="major_cap_HK97"/>
    <property type="match status" value="1"/>
</dbReference>
<feature type="compositionally biased region" description="Basic and acidic residues" evidence="2">
    <location>
        <begin position="7"/>
        <end position="33"/>
    </location>
</feature>
<gene>
    <name evidence="4" type="ORF">HMPREF0591_4815</name>
</gene>